<evidence type="ECO:0000313" key="3">
    <source>
        <dbReference type="Proteomes" id="UP000305238"/>
    </source>
</evidence>
<accession>A0A5S4GXY7</accession>
<evidence type="ECO:0000256" key="1">
    <source>
        <dbReference type="SAM" id="MobiDB-lite"/>
    </source>
</evidence>
<sequence>MHPDSADRRGLRGRRSGDPAALAGPDHRARHGGRHPGGARPAGRRGTGPRPAPGARARGADHARGGVRISYRRDARNHDRSPWSVPIHVGRMGRGRR</sequence>
<feature type="compositionally biased region" description="Basic and acidic residues" evidence="1">
    <location>
        <begin position="1"/>
        <end position="10"/>
    </location>
</feature>
<feature type="compositionally biased region" description="Basic and acidic residues" evidence="1">
    <location>
        <begin position="71"/>
        <end position="81"/>
    </location>
</feature>
<dbReference type="Proteomes" id="UP000305238">
    <property type="component" value="Unassembled WGS sequence"/>
</dbReference>
<reference evidence="2 3" key="1">
    <citation type="submission" date="2019-05" db="EMBL/GenBank/DDBJ databases">
        <title>Draft genome sequence of Actinomadura geliboluensis A8036.</title>
        <authorList>
            <person name="Saricaoglu S."/>
            <person name="Isik K."/>
        </authorList>
    </citation>
    <scope>NUCLEOTIDE SEQUENCE [LARGE SCALE GENOMIC DNA]</scope>
    <source>
        <strain evidence="2 3">A8036</strain>
    </source>
</reference>
<protein>
    <submittedName>
        <fullName evidence="2">Uncharacterized protein</fullName>
    </submittedName>
</protein>
<dbReference type="AlphaFoldDB" id="A0A5S4GXY7"/>
<evidence type="ECO:0000313" key="2">
    <source>
        <dbReference type="EMBL" id="TMR37843.1"/>
    </source>
</evidence>
<comment type="caution">
    <text evidence="2">The sequence shown here is derived from an EMBL/GenBank/DDBJ whole genome shotgun (WGS) entry which is preliminary data.</text>
</comment>
<feature type="region of interest" description="Disordered" evidence="1">
    <location>
        <begin position="1"/>
        <end position="97"/>
    </location>
</feature>
<dbReference type="EMBL" id="VCKZ01000116">
    <property type="protein sequence ID" value="TMR37843.1"/>
    <property type="molecule type" value="Genomic_DNA"/>
</dbReference>
<keyword evidence="3" id="KW-1185">Reference proteome</keyword>
<name>A0A5S4GXY7_9ACTN</name>
<gene>
    <name evidence="2" type="ORF">ETD96_17635</name>
</gene>
<proteinExistence type="predicted"/>
<organism evidence="2 3">
    <name type="scientific">Actinomadura geliboluensis</name>
    <dbReference type="NCBI Taxonomy" id="882440"/>
    <lineage>
        <taxon>Bacteria</taxon>
        <taxon>Bacillati</taxon>
        <taxon>Actinomycetota</taxon>
        <taxon>Actinomycetes</taxon>
        <taxon>Streptosporangiales</taxon>
        <taxon>Thermomonosporaceae</taxon>
        <taxon>Actinomadura</taxon>
    </lineage>
</organism>